<protein>
    <submittedName>
        <fullName evidence="2">Uncharacterized protein</fullName>
    </submittedName>
</protein>
<evidence type="ECO:0000313" key="2">
    <source>
        <dbReference type="EMBL" id="SES68909.1"/>
    </source>
</evidence>
<dbReference type="RefSeq" id="WP_091688799.1">
    <property type="nucleotide sequence ID" value="NZ_CAAGSJ010000003.1"/>
</dbReference>
<reference evidence="3" key="1">
    <citation type="submission" date="2016-10" db="EMBL/GenBank/DDBJ databases">
        <authorList>
            <person name="Varghese N."/>
            <person name="Submissions S."/>
        </authorList>
    </citation>
    <scope>NUCLEOTIDE SEQUENCE [LARGE SCALE GENOMIC DNA]</scope>
    <source>
        <strain evidence="3">SLH 33</strain>
    </source>
</reference>
<evidence type="ECO:0000313" key="3">
    <source>
        <dbReference type="Proteomes" id="UP000243338"/>
    </source>
</evidence>
<dbReference type="OrthoDB" id="133450at2157"/>
<accession>A0A1H9YIP5</accession>
<feature type="transmembrane region" description="Helical" evidence="1">
    <location>
        <begin position="429"/>
        <end position="446"/>
    </location>
</feature>
<keyword evidence="1" id="KW-0812">Transmembrane</keyword>
<dbReference type="EMBL" id="FOHQ01000001">
    <property type="protein sequence ID" value="SES68909.1"/>
    <property type="molecule type" value="Genomic_DNA"/>
</dbReference>
<feature type="transmembrane region" description="Helical" evidence="1">
    <location>
        <begin position="307"/>
        <end position="330"/>
    </location>
</feature>
<organism evidence="2 3">
    <name type="scientific">Methanococcoides vulcani</name>
    <dbReference type="NCBI Taxonomy" id="1353158"/>
    <lineage>
        <taxon>Archaea</taxon>
        <taxon>Methanobacteriati</taxon>
        <taxon>Methanobacteriota</taxon>
        <taxon>Stenosarchaea group</taxon>
        <taxon>Methanomicrobia</taxon>
        <taxon>Methanosarcinales</taxon>
        <taxon>Methanosarcinaceae</taxon>
        <taxon>Methanococcoides</taxon>
    </lineage>
</organism>
<gene>
    <name evidence="2" type="ORF">SAMN04488587_0596</name>
</gene>
<keyword evidence="3" id="KW-1185">Reference proteome</keyword>
<name>A0A1H9YIP5_9EURY</name>
<feature type="transmembrane region" description="Helical" evidence="1">
    <location>
        <begin position="342"/>
        <end position="365"/>
    </location>
</feature>
<proteinExistence type="predicted"/>
<sequence>MKPILLALVLVLLTLPLSTAQDVGFAPEEMFSFSVQVPYGAKEGGLAVQGSNLSAYLFVESFQHGDMDVRVHLDLPDEFEVKDETVQMFRLHTEYDDWYRFIDFHVPPDVPCGIYTINTTAYIDFGDQHEIIERKTTLRVASKNEISDMISIVSVVIPSDEDGVGDPSRPENSIILQEASPFINKIKKIAGMGDSNEDVRVSYVGVEIENNGDEAVPLIVSYEILDIKTMQEIGEFKPTLMGMSSKTFSYSNIILPARSSKVVGLPIYTTDSVMGGEYLLRARVTVTGSNWDAATSDNKITAISRNWTSVVVSLVAFFLSITTIGIFVSRSNEIMNSFKTRHLVMISLFGTASFAAVNIPMTFLWEISHAVFGPFSFLFTGIFYEVILYMLIVAAVVLIPKPGVVFLLLMVRYLLNGIVLGHFNPVFLLSYSVNAIILEIMLYAAGTTRGNMDKLKTGLACGVADAISQYVSFSLWMVLYRLFYSDWYLKANILIDGFIYTFIGAWLGIKLGSKLKKVVE</sequence>
<dbReference type="Proteomes" id="UP000243338">
    <property type="component" value="Unassembled WGS sequence"/>
</dbReference>
<keyword evidence="1" id="KW-1133">Transmembrane helix</keyword>
<dbReference type="AlphaFoldDB" id="A0A1H9YIP5"/>
<feature type="transmembrane region" description="Helical" evidence="1">
    <location>
        <begin position="377"/>
        <end position="399"/>
    </location>
</feature>
<keyword evidence="1" id="KW-0472">Membrane</keyword>
<evidence type="ECO:0000256" key="1">
    <source>
        <dbReference type="SAM" id="Phobius"/>
    </source>
</evidence>
<feature type="transmembrane region" description="Helical" evidence="1">
    <location>
        <begin position="404"/>
        <end position="423"/>
    </location>
</feature>
<dbReference type="STRING" id="1353158.SAMN04488587_0596"/>
<feature type="transmembrane region" description="Helical" evidence="1">
    <location>
        <begin position="491"/>
        <end position="509"/>
    </location>
</feature>